<dbReference type="EMBL" id="FOHQ01000003">
    <property type="protein sequence ID" value="SES85365.1"/>
    <property type="molecule type" value="Genomic_DNA"/>
</dbReference>
<dbReference type="AlphaFoldDB" id="A0A1H9ZUI0"/>
<dbReference type="OrthoDB" id="176300at2157"/>
<organism evidence="2 3">
    <name type="scientific">Methanococcoides vulcani</name>
    <dbReference type="NCBI Taxonomy" id="1353158"/>
    <lineage>
        <taxon>Archaea</taxon>
        <taxon>Methanobacteriati</taxon>
        <taxon>Methanobacteriota</taxon>
        <taxon>Stenosarchaea group</taxon>
        <taxon>Methanomicrobia</taxon>
        <taxon>Methanosarcinales</taxon>
        <taxon>Methanosarcinaceae</taxon>
        <taxon>Methanococcoides</taxon>
    </lineage>
</organism>
<protein>
    <recommendedName>
        <fullName evidence="1">AbiJ N-terminal domain-containing protein</fullName>
    </recommendedName>
</protein>
<evidence type="ECO:0000259" key="1">
    <source>
        <dbReference type="Pfam" id="PF18865"/>
    </source>
</evidence>
<dbReference type="InterPro" id="IPR040508">
    <property type="entry name" value="AbiJ_NTD5"/>
</dbReference>
<gene>
    <name evidence="2" type="ORF">SAMN04488587_1280</name>
</gene>
<dbReference type="Proteomes" id="UP000243338">
    <property type="component" value="Unassembled WGS sequence"/>
</dbReference>
<reference evidence="3" key="1">
    <citation type="submission" date="2016-10" db="EMBL/GenBank/DDBJ databases">
        <authorList>
            <person name="Varghese N."/>
            <person name="Submissions S."/>
        </authorList>
    </citation>
    <scope>NUCLEOTIDE SEQUENCE [LARGE SCALE GENOMIC DNA]</scope>
    <source>
        <strain evidence="3">SLH 33</strain>
    </source>
</reference>
<dbReference type="RefSeq" id="WP_091689782.1">
    <property type="nucleotide sequence ID" value="NZ_CAAGSJ010000005.1"/>
</dbReference>
<name>A0A1H9ZUI0_9EURY</name>
<sequence>MIELNKKQKNSMGIMRFSRFVERYLYDTDWNLIATCCGVSEILNKYERVTRAQTFGDPDYPTAISRFLIDVFEYNEAVGLLLINEIVSQDTLNDEAKIELNEILTFFSNGDVCVSDYTLSFNVSEPEKFITLTNYPDDFYKKLIDEINFQYSSKHPMSLSILIRKLFENLIIDILRKKYGTQEMEEYYNIVKRRFHDFSLLLKNLDLNKSDFHYISSNLNKELIAELNKYREYGNSGAHSIDVDLRIENFANDKTDINHKVIFLVRILNNI</sequence>
<dbReference type="Pfam" id="PF18865">
    <property type="entry name" value="AbiJ_NTD5"/>
    <property type="match status" value="1"/>
</dbReference>
<evidence type="ECO:0000313" key="2">
    <source>
        <dbReference type="EMBL" id="SES85365.1"/>
    </source>
</evidence>
<feature type="domain" description="AbiJ N-terminal" evidence="1">
    <location>
        <begin position="9"/>
        <end position="92"/>
    </location>
</feature>
<accession>A0A1H9ZUI0</accession>
<proteinExistence type="predicted"/>
<evidence type="ECO:0000313" key="3">
    <source>
        <dbReference type="Proteomes" id="UP000243338"/>
    </source>
</evidence>
<keyword evidence="3" id="KW-1185">Reference proteome</keyword>